<keyword evidence="1 4" id="KW-0808">Transferase</keyword>
<dbReference type="CDD" id="cd01428">
    <property type="entry name" value="ADK"/>
    <property type="match status" value="1"/>
</dbReference>
<dbReference type="OrthoDB" id="439792at2759"/>
<sequence length="227" mass="25537">MLKRIIMMGAPGSGKGTFGSLLAKDLQIPTVTLGDEIRKISSENSNPFYQPIFEAMHKGALINDGIVWAILANKINNTNISEGFLLDGYPRKIEQALIMELCDFKYDLVINLKQHEEVIIAKMLGRRVCTSCGANFNIADIKFEEYSLPPRKPIKRGICDSCGGKLEPRKDDTKKTISKRLFEYKVHTLPLEDYFSNTGKLLEFTAYAGVSDYPKLLENVKERLGIK</sequence>
<dbReference type="GO" id="GO:0004017">
    <property type="term" value="F:AMP kinase activity"/>
    <property type="evidence" value="ECO:0007669"/>
    <property type="project" value="InterPro"/>
</dbReference>
<dbReference type="AlphaFoldDB" id="A0A1R2AQF2"/>
<accession>A0A1R2AQF2</accession>
<evidence type="ECO:0000313" key="6">
    <source>
        <dbReference type="EMBL" id="OMJ66675.1"/>
    </source>
</evidence>
<dbReference type="PRINTS" id="PR00094">
    <property type="entry name" value="ADENYLTKNASE"/>
</dbReference>
<dbReference type="Pfam" id="PF00406">
    <property type="entry name" value="ADK"/>
    <property type="match status" value="1"/>
</dbReference>
<dbReference type="Gene3D" id="3.40.50.300">
    <property type="entry name" value="P-loop containing nucleotide triphosphate hydrolases"/>
    <property type="match status" value="1"/>
</dbReference>
<evidence type="ECO:0000256" key="3">
    <source>
        <dbReference type="ARBA" id="ARBA00022777"/>
    </source>
</evidence>
<dbReference type="HAMAP" id="MF_00235">
    <property type="entry name" value="Adenylate_kinase_Adk"/>
    <property type="match status" value="1"/>
</dbReference>
<organism evidence="6 7">
    <name type="scientific">Stentor coeruleus</name>
    <dbReference type="NCBI Taxonomy" id="5963"/>
    <lineage>
        <taxon>Eukaryota</taxon>
        <taxon>Sar</taxon>
        <taxon>Alveolata</taxon>
        <taxon>Ciliophora</taxon>
        <taxon>Postciliodesmatophora</taxon>
        <taxon>Heterotrichea</taxon>
        <taxon>Heterotrichida</taxon>
        <taxon>Stentoridae</taxon>
        <taxon>Stentor</taxon>
    </lineage>
</organism>
<evidence type="ECO:0000259" key="5">
    <source>
        <dbReference type="Pfam" id="PF05191"/>
    </source>
</evidence>
<comment type="caution">
    <text evidence="6">The sequence shown here is derived from an EMBL/GenBank/DDBJ whole genome shotgun (WGS) entry which is preliminary data.</text>
</comment>
<evidence type="ECO:0000256" key="4">
    <source>
        <dbReference type="RuleBase" id="RU003330"/>
    </source>
</evidence>
<comment type="similarity">
    <text evidence="4">Belongs to the adenylate kinase family.</text>
</comment>
<dbReference type="GO" id="GO:0005524">
    <property type="term" value="F:ATP binding"/>
    <property type="evidence" value="ECO:0007669"/>
    <property type="project" value="InterPro"/>
</dbReference>
<dbReference type="InterPro" id="IPR000850">
    <property type="entry name" value="Adenylat/UMP-CMP_kin"/>
</dbReference>
<dbReference type="EMBL" id="MPUH01001661">
    <property type="protein sequence ID" value="OMJ66675.1"/>
    <property type="molecule type" value="Genomic_DNA"/>
</dbReference>
<evidence type="ECO:0000313" key="7">
    <source>
        <dbReference type="Proteomes" id="UP000187209"/>
    </source>
</evidence>
<dbReference type="InterPro" id="IPR007862">
    <property type="entry name" value="Adenylate_kinase_lid-dom"/>
</dbReference>
<reference evidence="6 7" key="1">
    <citation type="submission" date="2016-11" db="EMBL/GenBank/DDBJ databases">
        <title>The macronuclear genome of Stentor coeruleus: a giant cell with tiny introns.</title>
        <authorList>
            <person name="Slabodnick M."/>
            <person name="Ruby J.G."/>
            <person name="Reiff S.B."/>
            <person name="Swart E.C."/>
            <person name="Gosai S."/>
            <person name="Prabakaran S."/>
            <person name="Witkowska E."/>
            <person name="Larue G.E."/>
            <person name="Fisher S."/>
            <person name="Freeman R.M."/>
            <person name="Gunawardena J."/>
            <person name="Chu W."/>
            <person name="Stover N.A."/>
            <person name="Gregory B.D."/>
            <person name="Nowacki M."/>
            <person name="Derisi J."/>
            <person name="Roy S.W."/>
            <person name="Marshall W.F."/>
            <person name="Sood P."/>
        </authorList>
    </citation>
    <scope>NUCLEOTIDE SEQUENCE [LARGE SCALE GENOMIC DNA]</scope>
    <source>
        <strain evidence="6">WM001</strain>
    </source>
</reference>
<dbReference type="Proteomes" id="UP000187209">
    <property type="component" value="Unassembled WGS sequence"/>
</dbReference>
<evidence type="ECO:0000256" key="2">
    <source>
        <dbReference type="ARBA" id="ARBA00022741"/>
    </source>
</evidence>
<keyword evidence="3 4" id="KW-0418">Kinase</keyword>
<proteinExistence type="inferred from homology"/>
<gene>
    <name evidence="6" type="ORF">SteCoe_36404</name>
</gene>
<protein>
    <recommendedName>
        <fullName evidence="5">Adenylate kinase active site lid domain-containing protein</fullName>
    </recommendedName>
</protein>
<keyword evidence="7" id="KW-1185">Reference proteome</keyword>
<dbReference type="SUPFAM" id="SSF52540">
    <property type="entry name" value="P-loop containing nucleoside triphosphate hydrolases"/>
    <property type="match status" value="1"/>
</dbReference>
<dbReference type="PANTHER" id="PTHR23359">
    <property type="entry name" value="NUCLEOTIDE KINASE"/>
    <property type="match status" value="1"/>
</dbReference>
<keyword evidence="2" id="KW-0547">Nucleotide-binding</keyword>
<name>A0A1R2AQF2_9CILI</name>
<dbReference type="InterPro" id="IPR033690">
    <property type="entry name" value="Adenylat_kinase_CS"/>
</dbReference>
<dbReference type="InterPro" id="IPR027417">
    <property type="entry name" value="P-loop_NTPase"/>
</dbReference>
<dbReference type="Pfam" id="PF05191">
    <property type="entry name" value="ADK_lid"/>
    <property type="match status" value="1"/>
</dbReference>
<dbReference type="PROSITE" id="PS00113">
    <property type="entry name" value="ADENYLATE_KINASE"/>
    <property type="match status" value="1"/>
</dbReference>
<evidence type="ECO:0000256" key="1">
    <source>
        <dbReference type="ARBA" id="ARBA00022679"/>
    </source>
</evidence>
<feature type="domain" description="Adenylate kinase active site lid" evidence="5">
    <location>
        <begin position="126"/>
        <end position="171"/>
    </location>
</feature>